<accession>A0AAD9XF48</accession>
<evidence type="ECO:0008006" key="3">
    <source>
        <dbReference type="Google" id="ProtNLM"/>
    </source>
</evidence>
<evidence type="ECO:0000313" key="2">
    <source>
        <dbReference type="Proteomes" id="UP001280121"/>
    </source>
</evidence>
<keyword evidence="2" id="KW-1185">Reference proteome</keyword>
<organism evidence="1 2">
    <name type="scientific">Dipteronia dyeriana</name>
    <dbReference type="NCBI Taxonomy" id="168575"/>
    <lineage>
        <taxon>Eukaryota</taxon>
        <taxon>Viridiplantae</taxon>
        <taxon>Streptophyta</taxon>
        <taxon>Embryophyta</taxon>
        <taxon>Tracheophyta</taxon>
        <taxon>Spermatophyta</taxon>
        <taxon>Magnoliopsida</taxon>
        <taxon>eudicotyledons</taxon>
        <taxon>Gunneridae</taxon>
        <taxon>Pentapetalae</taxon>
        <taxon>rosids</taxon>
        <taxon>malvids</taxon>
        <taxon>Sapindales</taxon>
        <taxon>Sapindaceae</taxon>
        <taxon>Hippocastanoideae</taxon>
        <taxon>Acereae</taxon>
        <taxon>Dipteronia</taxon>
    </lineage>
</organism>
<gene>
    <name evidence="1" type="ORF">Ddye_004822</name>
</gene>
<dbReference type="EMBL" id="JANJYI010000002">
    <property type="protein sequence ID" value="KAK2658289.1"/>
    <property type="molecule type" value="Genomic_DNA"/>
</dbReference>
<evidence type="ECO:0000313" key="1">
    <source>
        <dbReference type="EMBL" id="KAK2658289.1"/>
    </source>
</evidence>
<dbReference type="Proteomes" id="UP001280121">
    <property type="component" value="Unassembled WGS sequence"/>
</dbReference>
<name>A0AAD9XF48_9ROSI</name>
<reference evidence="1" key="1">
    <citation type="journal article" date="2023" name="Plant J.">
        <title>Genome sequences and population genomics provide insights into the demographic history, inbreeding, and mutation load of two 'living fossil' tree species of Dipteronia.</title>
        <authorList>
            <person name="Feng Y."/>
            <person name="Comes H.P."/>
            <person name="Chen J."/>
            <person name="Zhu S."/>
            <person name="Lu R."/>
            <person name="Zhang X."/>
            <person name="Li P."/>
            <person name="Qiu J."/>
            <person name="Olsen K.M."/>
            <person name="Qiu Y."/>
        </authorList>
    </citation>
    <scope>NUCLEOTIDE SEQUENCE</scope>
    <source>
        <strain evidence="1">KIB01</strain>
    </source>
</reference>
<protein>
    <recommendedName>
        <fullName evidence="3">Retrotransposon gag domain-containing protein</fullName>
    </recommendedName>
</protein>
<comment type="caution">
    <text evidence="1">The sequence shown here is derived from an EMBL/GenBank/DDBJ whole genome shotgun (WGS) entry which is preliminary data.</text>
</comment>
<sequence>MANKNVQSQMDTMEVVRTVREDLQREVGTIKNEIMAMNKRLDHLLKMQEEDARVVTSSTKKGRNQPAVFRRFEEKLEESVIGFEGDALLWYQWEHKKRPMVLWEEMKLLILRQFRSTKEGSLHKQFLALRQQRKVKEYRRKFIEFLAPLDNVSDEITLSQFINWLNPEIRNKLRVLDPNNLDRAMDLAQRIESKLLAIGTLKLNGGYSTTKGDGYARPVSVLTGAPRRMNLSFSETLRQLVVAHGFLTPTQTCDEKWSLGHKCKKKELNVLITHDDEDDEELEETSVMVDEPVLKAAEI</sequence>
<dbReference type="AlphaFoldDB" id="A0AAD9XF48"/>
<proteinExistence type="predicted"/>